<feature type="signal peptide" evidence="3">
    <location>
        <begin position="1"/>
        <end position="20"/>
    </location>
</feature>
<evidence type="ECO:0000313" key="5">
    <source>
        <dbReference type="Proteomes" id="UP000265801"/>
    </source>
</evidence>
<feature type="compositionally biased region" description="Low complexity" evidence="2">
    <location>
        <begin position="195"/>
        <end position="214"/>
    </location>
</feature>
<dbReference type="Pfam" id="PF09580">
    <property type="entry name" value="Spore_YhcN_YlaJ"/>
    <property type="match status" value="1"/>
</dbReference>
<gene>
    <name evidence="4" type="ORF">D3H55_18695</name>
</gene>
<dbReference type="NCBIfam" id="TIGR02898">
    <property type="entry name" value="spore_YhcN_YlaJ"/>
    <property type="match status" value="1"/>
</dbReference>
<feature type="chain" id="PRO_5039276361" evidence="3">
    <location>
        <begin position="21"/>
        <end position="214"/>
    </location>
</feature>
<organism evidence="4 5">
    <name type="scientific">Bacillus salacetis</name>
    <dbReference type="NCBI Taxonomy" id="2315464"/>
    <lineage>
        <taxon>Bacteria</taxon>
        <taxon>Bacillati</taxon>
        <taxon>Bacillota</taxon>
        <taxon>Bacilli</taxon>
        <taxon>Bacillales</taxon>
        <taxon>Bacillaceae</taxon>
        <taxon>Bacillus</taxon>
    </lineage>
</organism>
<feature type="region of interest" description="Disordered" evidence="2">
    <location>
        <begin position="161"/>
        <end position="214"/>
    </location>
</feature>
<evidence type="ECO:0000256" key="1">
    <source>
        <dbReference type="ARBA" id="ARBA00022729"/>
    </source>
</evidence>
<sequence>MKKMIFLLVFAALISGCNQQNNQTAFDNERNGDSARPINVENSSIQHKQNESSQEVSRNLVRIAGSVPNVKDATAVVLGRYAFVGIDIDAEVERSEVGTIKYSVAEALKDDPHGAKAMIIADPDLYARLKEVGHDIENGRPVQGILNELSDIAGRLMPEVPKDTQQMNPDQAPDKSNNSAGNSEENELEKEQQDQSNNYKNRNTTNQQNQDKNQ</sequence>
<evidence type="ECO:0000313" key="4">
    <source>
        <dbReference type="EMBL" id="RIW29469.1"/>
    </source>
</evidence>
<evidence type="ECO:0000256" key="3">
    <source>
        <dbReference type="SAM" id="SignalP"/>
    </source>
</evidence>
<dbReference type="OrthoDB" id="2381329at2"/>
<reference evidence="4 5" key="1">
    <citation type="submission" date="2018-09" db="EMBL/GenBank/DDBJ databases">
        <title>Bacillus saliacetes sp. nov., isolated from Thai shrimp paste (Ka-pi).</title>
        <authorList>
            <person name="Daroonpunt R."/>
            <person name="Tanasupawat S."/>
            <person name="Yiamsombut S."/>
        </authorList>
    </citation>
    <scope>NUCLEOTIDE SEQUENCE [LARGE SCALE GENOMIC DNA]</scope>
    <source>
        <strain evidence="4 5">SKP7-4</strain>
    </source>
</reference>
<comment type="caution">
    <text evidence="4">The sequence shown here is derived from an EMBL/GenBank/DDBJ whole genome shotgun (WGS) entry which is preliminary data.</text>
</comment>
<dbReference type="InterPro" id="IPR012640">
    <property type="entry name" value="Membr_lipoprot_lipid_attach_CS"/>
</dbReference>
<protein>
    <submittedName>
        <fullName evidence="4">YhcN/YlaJ family sporulation lipoprotein</fullName>
    </submittedName>
</protein>
<dbReference type="GO" id="GO:0030435">
    <property type="term" value="P:sporulation resulting in formation of a cellular spore"/>
    <property type="evidence" value="ECO:0007669"/>
    <property type="project" value="InterPro"/>
</dbReference>
<keyword evidence="1 3" id="KW-0732">Signal</keyword>
<name>A0A3A1QQW3_9BACI</name>
<dbReference type="Pfam" id="PF08139">
    <property type="entry name" value="LPAM_1"/>
    <property type="match status" value="1"/>
</dbReference>
<proteinExistence type="predicted"/>
<keyword evidence="4" id="KW-0449">Lipoprotein</keyword>
<dbReference type="InterPro" id="IPR019076">
    <property type="entry name" value="Spore_lipoprot_YhcN/YlaJ-like"/>
</dbReference>
<dbReference type="EMBL" id="QXIR01000032">
    <property type="protein sequence ID" value="RIW29469.1"/>
    <property type="molecule type" value="Genomic_DNA"/>
</dbReference>
<dbReference type="InterPro" id="IPR014247">
    <property type="entry name" value="Spore_lipoprot_YhcN/YlaJ"/>
</dbReference>
<dbReference type="Proteomes" id="UP000265801">
    <property type="component" value="Unassembled WGS sequence"/>
</dbReference>
<accession>A0A3A1QQW3</accession>
<dbReference type="AlphaFoldDB" id="A0A3A1QQW3"/>
<evidence type="ECO:0000256" key="2">
    <source>
        <dbReference type="SAM" id="MobiDB-lite"/>
    </source>
</evidence>
<dbReference type="PROSITE" id="PS51257">
    <property type="entry name" value="PROKAR_LIPOPROTEIN"/>
    <property type="match status" value="1"/>
</dbReference>
<dbReference type="RefSeq" id="WP_119548821.1">
    <property type="nucleotide sequence ID" value="NZ_QXIR01000032.1"/>
</dbReference>
<keyword evidence="5" id="KW-1185">Reference proteome</keyword>